<keyword evidence="4" id="KW-1185">Reference proteome</keyword>
<comment type="caution">
    <text evidence="3">The sequence shown here is derived from an EMBL/GenBank/DDBJ whole genome shotgun (WGS) entry which is preliminary data.</text>
</comment>
<feature type="region of interest" description="Disordered" evidence="1">
    <location>
        <begin position="456"/>
        <end position="492"/>
    </location>
</feature>
<gene>
    <name evidence="3" type="ORF">B0J12DRAFT_75560</name>
</gene>
<dbReference type="PANTHER" id="PTHR42032">
    <property type="entry name" value="YALI0E30679P"/>
    <property type="match status" value="1"/>
</dbReference>
<evidence type="ECO:0000313" key="3">
    <source>
        <dbReference type="EMBL" id="KAH7051019.1"/>
    </source>
</evidence>
<protein>
    <submittedName>
        <fullName evidence="3">Uncharacterized protein</fullName>
    </submittedName>
</protein>
<feature type="region of interest" description="Disordered" evidence="1">
    <location>
        <begin position="1"/>
        <end position="90"/>
    </location>
</feature>
<sequence length="492" mass="53655">MPEDSPPHPDPVSAPRPASVQRPQPSLLRQRLPRAQPTPCEPASSSAPFAQPSQPLRRRSSMLSDFSSIRSSTDNLLNPGSRDRNALPQDEPSHWHSLPLVFAILPAVSGIFFTNGSAVVTDILLLGLASLLLNWCVRMPWEWYHAAQMPAHYAQEAGGILSDIILEEDSEDEEAIADSPTADGKTAQEHLGDDAPDPSASEHSPEFDAAVKELRSDQLIALAACFLGPVFGTYLLHAIRDSLSRPSEGLVSNYNLTIFLLAAEIRPASHLMRMLRARTLYLQRVVREQADPDALKPEPPAVSDLSRRLGELESHMADVASASVTLKEKEKSTGSVVPAEVANVVRQSFQPQLDALNRAVRRYEKRATTQTMATEARLLDLESRLKDALVLAAAAARSGQQKRPGFGTILFDWLSTLLMIPLHATWALFVYPLQTVSGMARSIKRFLFGYRKSVDKKAAGGKGKGRAGYGAERGHGSLNGYRTQAGPSGGRR</sequence>
<feature type="transmembrane region" description="Helical" evidence="2">
    <location>
        <begin position="410"/>
        <end position="431"/>
    </location>
</feature>
<organism evidence="3 4">
    <name type="scientific">Macrophomina phaseolina</name>
    <dbReference type="NCBI Taxonomy" id="35725"/>
    <lineage>
        <taxon>Eukaryota</taxon>
        <taxon>Fungi</taxon>
        <taxon>Dikarya</taxon>
        <taxon>Ascomycota</taxon>
        <taxon>Pezizomycotina</taxon>
        <taxon>Dothideomycetes</taxon>
        <taxon>Dothideomycetes incertae sedis</taxon>
        <taxon>Botryosphaeriales</taxon>
        <taxon>Botryosphaeriaceae</taxon>
        <taxon>Macrophomina</taxon>
    </lineage>
</organism>
<evidence type="ECO:0000256" key="2">
    <source>
        <dbReference type="SAM" id="Phobius"/>
    </source>
</evidence>
<name>A0ABQ8GDX0_9PEZI</name>
<keyword evidence="2" id="KW-0472">Membrane</keyword>
<evidence type="ECO:0000256" key="1">
    <source>
        <dbReference type="SAM" id="MobiDB-lite"/>
    </source>
</evidence>
<dbReference type="EMBL" id="JAGTJR010000012">
    <property type="protein sequence ID" value="KAH7051019.1"/>
    <property type="molecule type" value="Genomic_DNA"/>
</dbReference>
<dbReference type="Proteomes" id="UP000774617">
    <property type="component" value="Unassembled WGS sequence"/>
</dbReference>
<feature type="compositionally biased region" description="Polar residues" evidence="1">
    <location>
        <begin position="61"/>
        <end position="78"/>
    </location>
</feature>
<proteinExistence type="predicted"/>
<dbReference type="PANTHER" id="PTHR42032:SF1">
    <property type="entry name" value="YALI0E30679P"/>
    <property type="match status" value="1"/>
</dbReference>
<evidence type="ECO:0000313" key="4">
    <source>
        <dbReference type="Proteomes" id="UP000774617"/>
    </source>
</evidence>
<accession>A0ABQ8GDX0</accession>
<keyword evidence="2" id="KW-1133">Transmembrane helix</keyword>
<feature type="compositionally biased region" description="Low complexity" evidence="1">
    <location>
        <begin position="42"/>
        <end position="55"/>
    </location>
</feature>
<keyword evidence="2" id="KW-0812">Transmembrane</keyword>
<reference evidence="3 4" key="1">
    <citation type="journal article" date="2021" name="Nat. Commun.">
        <title>Genetic determinants of endophytism in the Arabidopsis root mycobiome.</title>
        <authorList>
            <person name="Mesny F."/>
            <person name="Miyauchi S."/>
            <person name="Thiergart T."/>
            <person name="Pickel B."/>
            <person name="Atanasova L."/>
            <person name="Karlsson M."/>
            <person name="Huettel B."/>
            <person name="Barry K.W."/>
            <person name="Haridas S."/>
            <person name="Chen C."/>
            <person name="Bauer D."/>
            <person name="Andreopoulos W."/>
            <person name="Pangilinan J."/>
            <person name="LaButti K."/>
            <person name="Riley R."/>
            <person name="Lipzen A."/>
            <person name="Clum A."/>
            <person name="Drula E."/>
            <person name="Henrissat B."/>
            <person name="Kohler A."/>
            <person name="Grigoriev I.V."/>
            <person name="Martin F.M."/>
            <person name="Hacquard S."/>
        </authorList>
    </citation>
    <scope>NUCLEOTIDE SEQUENCE [LARGE SCALE GENOMIC DNA]</scope>
    <source>
        <strain evidence="3 4">MPI-SDFR-AT-0080</strain>
    </source>
</reference>
<feature type="region of interest" description="Disordered" evidence="1">
    <location>
        <begin position="172"/>
        <end position="206"/>
    </location>
</feature>